<keyword evidence="1" id="KW-0472">Membrane</keyword>
<evidence type="ECO:0008006" key="4">
    <source>
        <dbReference type="Google" id="ProtNLM"/>
    </source>
</evidence>
<feature type="transmembrane region" description="Helical" evidence="1">
    <location>
        <begin position="130"/>
        <end position="151"/>
    </location>
</feature>
<sequence>MKKLILAIVFLVLATALTISNSTLLNGMTTIEIAHKLPILLMPADFTFLIRPLIILFLAYWIIQFDSSDSVSTKRILLFITACLANAVWFPLWNYGYFGWAFLLTAIGLLSLYVLYRTYPSKQNEWGQRIPISLLFSWTLIDFVMNANYLLVLDEWNRLGISSVLWTIINLTILTAIALHFSYHHRDRIFTAVFTWVFLGILVNIRFEELFVTLSTLFLIVIMIIGLYMFAPSTPYDKTEETSF</sequence>
<keyword evidence="1" id="KW-1133">Transmembrane helix</keyword>
<dbReference type="EMBL" id="CP116341">
    <property type="protein sequence ID" value="WOV83577.1"/>
    <property type="molecule type" value="Genomic_DNA"/>
</dbReference>
<dbReference type="RefSeq" id="WP_323691269.1">
    <property type="nucleotide sequence ID" value="NZ_CP116341.1"/>
</dbReference>
<dbReference type="Proteomes" id="UP001303532">
    <property type="component" value="Chromosome"/>
</dbReference>
<accession>A0ABZ0KW59</accession>
<feature type="transmembrane region" description="Helical" evidence="1">
    <location>
        <begin position="189"/>
        <end position="205"/>
    </location>
</feature>
<feature type="transmembrane region" description="Helical" evidence="1">
    <location>
        <begin position="163"/>
        <end position="182"/>
    </location>
</feature>
<feature type="transmembrane region" description="Helical" evidence="1">
    <location>
        <begin position="46"/>
        <end position="63"/>
    </location>
</feature>
<name>A0ABZ0KW59_9BACL</name>
<feature type="transmembrane region" description="Helical" evidence="1">
    <location>
        <begin position="75"/>
        <end position="92"/>
    </location>
</feature>
<feature type="transmembrane region" description="Helical" evidence="1">
    <location>
        <begin position="98"/>
        <end position="118"/>
    </location>
</feature>
<feature type="transmembrane region" description="Helical" evidence="1">
    <location>
        <begin position="211"/>
        <end position="231"/>
    </location>
</feature>
<keyword evidence="3" id="KW-1185">Reference proteome</keyword>
<evidence type="ECO:0000256" key="1">
    <source>
        <dbReference type="SAM" id="Phobius"/>
    </source>
</evidence>
<gene>
    <name evidence="2" type="ORF">PGH26_11880</name>
</gene>
<evidence type="ECO:0000313" key="2">
    <source>
        <dbReference type="EMBL" id="WOV83577.1"/>
    </source>
</evidence>
<organism evidence="2 3">
    <name type="scientific">Sporosarcina jeotgali</name>
    <dbReference type="NCBI Taxonomy" id="3020056"/>
    <lineage>
        <taxon>Bacteria</taxon>
        <taxon>Bacillati</taxon>
        <taxon>Bacillota</taxon>
        <taxon>Bacilli</taxon>
        <taxon>Bacillales</taxon>
        <taxon>Caryophanaceae</taxon>
        <taxon>Sporosarcina</taxon>
    </lineage>
</organism>
<reference evidence="2 3" key="1">
    <citation type="submission" date="2023-01" db="EMBL/GenBank/DDBJ databases">
        <title>Sporosarcina sp. nov., isolated from Korean tranditional fermented seafood 'Jeotgal'.</title>
        <authorList>
            <person name="Yang A.-I."/>
        </authorList>
    </citation>
    <scope>NUCLEOTIDE SEQUENCE [LARGE SCALE GENOMIC DNA]</scope>
    <source>
        <strain evidence="2 3">B2O-1</strain>
    </source>
</reference>
<protein>
    <recommendedName>
        <fullName evidence="4">Tryptophan-rich sensory protein</fullName>
    </recommendedName>
</protein>
<keyword evidence="1" id="KW-0812">Transmembrane</keyword>
<proteinExistence type="predicted"/>
<evidence type="ECO:0000313" key="3">
    <source>
        <dbReference type="Proteomes" id="UP001303532"/>
    </source>
</evidence>